<reference evidence="2 5" key="2">
    <citation type="submission" date="2018-10" db="EMBL/GenBank/DDBJ databases">
        <title>Genome seuquencing of Lactobacillus species.</title>
        <authorList>
            <person name="Baek C."/>
            <person name="Yi H."/>
        </authorList>
    </citation>
    <scope>NUCLEOTIDE SEQUENCE [LARGE SCALE GENOMIC DNA]</scope>
    <source>
        <strain evidence="2 5">DSM 10667</strain>
    </source>
</reference>
<dbReference type="InterPro" id="IPR000182">
    <property type="entry name" value="GNAT_dom"/>
</dbReference>
<dbReference type="AlphaFoldDB" id="A0AAD0X781"/>
<evidence type="ECO:0000313" key="2">
    <source>
        <dbReference type="EMBL" id="AYJ39532.1"/>
    </source>
</evidence>
<evidence type="ECO:0000259" key="1">
    <source>
        <dbReference type="PROSITE" id="PS51186"/>
    </source>
</evidence>
<sequence length="185" mass="20963">MLTYQVTPRIELREPLPQSDAPALLALLTANRAQYQYYLSWVVKIQTVADEQRFLTSAQAQLQQAQALNLVIVVEQRVAGMVSCDHFDDSDHSANVGYWLGRPFQGRGVMTAVVRGVCDLGFNQYRRQYLRIRAAVDNQASNAVAQRVGFDFLIQHPDGQHLLDGNHDENVYQMSAVDWLASRRK</sequence>
<accession>A0AAD0X781</accession>
<protein>
    <submittedName>
        <fullName evidence="2">N-acetyltransferase</fullName>
    </submittedName>
    <submittedName>
        <fullName evidence="3">Ribosomal-protein-serine acetyltransferase</fullName>
    </submittedName>
</protein>
<dbReference type="Gene3D" id="3.40.630.30">
    <property type="match status" value="1"/>
</dbReference>
<dbReference type="EMBL" id="CP032744">
    <property type="protein sequence ID" value="AYJ39532.1"/>
    <property type="molecule type" value="Genomic_DNA"/>
</dbReference>
<dbReference type="EMBL" id="BDOR01000022">
    <property type="protein sequence ID" value="GBF03148.1"/>
    <property type="molecule type" value="Genomic_DNA"/>
</dbReference>
<dbReference type="PROSITE" id="PS51186">
    <property type="entry name" value="GNAT"/>
    <property type="match status" value="1"/>
</dbReference>
<feature type="domain" description="N-acetyltransferase" evidence="1">
    <location>
        <begin position="10"/>
        <end position="169"/>
    </location>
</feature>
<dbReference type="GO" id="GO:0008999">
    <property type="term" value="F:protein-N-terminal-alanine acetyltransferase activity"/>
    <property type="evidence" value="ECO:0007669"/>
    <property type="project" value="TreeGrafter"/>
</dbReference>
<dbReference type="SUPFAM" id="SSF55729">
    <property type="entry name" value="Acyl-CoA N-acyltransferases (Nat)"/>
    <property type="match status" value="1"/>
</dbReference>
<organism evidence="2 5">
    <name type="scientific">Lactiplantibacillus paraplantarum</name>
    <dbReference type="NCBI Taxonomy" id="60520"/>
    <lineage>
        <taxon>Bacteria</taxon>
        <taxon>Bacillati</taxon>
        <taxon>Bacillota</taxon>
        <taxon>Bacilli</taxon>
        <taxon>Lactobacillales</taxon>
        <taxon>Lactobacillaceae</taxon>
        <taxon>Lactiplantibacillus</taxon>
    </lineage>
</organism>
<dbReference type="InterPro" id="IPR016181">
    <property type="entry name" value="Acyl_CoA_acyltransferase"/>
</dbReference>
<proteinExistence type="predicted"/>
<dbReference type="PANTHER" id="PTHR43441">
    <property type="entry name" value="RIBOSOMAL-PROTEIN-SERINE ACETYLTRANSFERASE"/>
    <property type="match status" value="1"/>
</dbReference>
<dbReference type="Proteomes" id="UP000236162">
    <property type="component" value="Unassembled WGS sequence"/>
</dbReference>
<name>A0AAD0X781_9LACO</name>
<keyword evidence="4" id="KW-1185">Reference proteome</keyword>
<evidence type="ECO:0000313" key="3">
    <source>
        <dbReference type="EMBL" id="GBF03148.1"/>
    </source>
</evidence>
<dbReference type="GO" id="GO:1990189">
    <property type="term" value="F:protein N-terminal-serine acetyltransferase activity"/>
    <property type="evidence" value="ECO:0007669"/>
    <property type="project" value="TreeGrafter"/>
</dbReference>
<dbReference type="Proteomes" id="UP000277896">
    <property type="component" value="Chromosome"/>
</dbReference>
<reference evidence="3 4" key="1">
    <citation type="submission" date="2017-04" db="EMBL/GenBank/DDBJ databases">
        <title>In vitro and in silico characterization of Lactobacillus paraplantarum D2-1, a starter culture for soymilk fermentation.</title>
        <authorList>
            <person name="Endo A."/>
            <person name="Sasaki F."/>
            <person name="Maeno S."/>
            <person name="Kanesaki Y."/>
            <person name="Kubota E."/>
            <person name="Torres G.A."/>
            <person name="Tomita S."/>
            <person name="Nakagawa J."/>
        </authorList>
    </citation>
    <scope>NUCLEOTIDE SEQUENCE [LARGE SCALE GENOMIC DNA]</scope>
    <source>
        <strain evidence="3 4">D2-1</strain>
    </source>
</reference>
<gene>
    <name evidence="3" type="primary">rimJ_2</name>
    <name evidence="2" type="ORF">LP667_12325</name>
    <name evidence="3" type="ORF">LPPLD21_02703</name>
</gene>
<dbReference type="Pfam" id="PF13302">
    <property type="entry name" value="Acetyltransf_3"/>
    <property type="match status" value="1"/>
</dbReference>
<dbReference type="GO" id="GO:0005737">
    <property type="term" value="C:cytoplasm"/>
    <property type="evidence" value="ECO:0007669"/>
    <property type="project" value="TreeGrafter"/>
</dbReference>
<dbReference type="InterPro" id="IPR051908">
    <property type="entry name" value="Ribosomal_N-acetyltransferase"/>
</dbReference>
<evidence type="ECO:0000313" key="4">
    <source>
        <dbReference type="Proteomes" id="UP000236162"/>
    </source>
</evidence>
<dbReference type="PANTHER" id="PTHR43441:SF11">
    <property type="entry name" value="RIBOSOMAL-PROTEIN-SERINE ACETYLTRANSFERASE"/>
    <property type="match status" value="1"/>
</dbReference>
<evidence type="ECO:0000313" key="5">
    <source>
        <dbReference type="Proteomes" id="UP000277896"/>
    </source>
</evidence>
<dbReference type="RefSeq" id="WP_021732273.1">
    <property type="nucleotide sequence ID" value="NZ_AVAI01000139.1"/>
</dbReference>